<dbReference type="AlphaFoldDB" id="A0AAV8R245"/>
<dbReference type="Proteomes" id="UP001222027">
    <property type="component" value="Unassembled WGS sequence"/>
</dbReference>
<evidence type="ECO:0000313" key="2">
    <source>
        <dbReference type="EMBL" id="KAJ8490265.1"/>
    </source>
</evidence>
<reference evidence="2 3" key="1">
    <citation type="submission" date="2022-12" db="EMBL/GenBank/DDBJ databases">
        <title>Chromosome-scale assembly of the Ensete ventricosum genome.</title>
        <authorList>
            <person name="Dussert Y."/>
            <person name="Stocks J."/>
            <person name="Wendawek A."/>
            <person name="Woldeyes F."/>
            <person name="Nichols R.A."/>
            <person name="Borrell J.S."/>
        </authorList>
    </citation>
    <scope>NUCLEOTIDE SEQUENCE [LARGE SCALE GENOMIC DNA]</scope>
    <source>
        <strain evidence="3">cv. Maze</strain>
        <tissue evidence="2">Seeds</tissue>
    </source>
</reference>
<proteinExistence type="predicted"/>
<feature type="compositionally biased region" description="Basic residues" evidence="1">
    <location>
        <begin position="1"/>
        <end position="10"/>
    </location>
</feature>
<evidence type="ECO:0000256" key="1">
    <source>
        <dbReference type="SAM" id="MobiDB-lite"/>
    </source>
</evidence>
<feature type="region of interest" description="Disordered" evidence="1">
    <location>
        <begin position="1"/>
        <end position="56"/>
    </location>
</feature>
<dbReference type="EMBL" id="JAQQAF010000004">
    <property type="protein sequence ID" value="KAJ8490265.1"/>
    <property type="molecule type" value="Genomic_DNA"/>
</dbReference>
<evidence type="ECO:0000313" key="3">
    <source>
        <dbReference type="Proteomes" id="UP001222027"/>
    </source>
</evidence>
<organism evidence="2 3">
    <name type="scientific">Ensete ventricosum</name>
    <name type="common">Abyssinian banana</name>
    <name type="synonym">Musa ensete</name>
    <dbReference type="NCBI Taxonomy" id="4639"/>
    <lineage>
        <taxon>Eukaryota</taxon>
        <taxon>Viridiplantae</taxon>
        <taxon>Streptophyta</taxon>
        <taxon>Embryophyta</taxon>
        <taxon>Tracheophyta</taxon>
        <taxon>Spermatophyta</taxon>
        <taxon>Magnoliopsida</taxon>
        <taxon>Liliopsida</taxon>
        <taxon>Zingiberales</taxon>
        <taxon>Musaceae</taxon>
        <taxon>Ensete</taxon>
    </lineage>
</organism>
<comment type="caution">
    <text evidence="2">The sequence shown here is derived from an EMBL/GenBank/DDBJ whole genome shotgun (WGS) entry which is preliminary data.</text>
</comment>
<feature type="compositionally biased region" description="Low complexity" evidence="1">
    <location>
        <begin position="39"/>
        <end position="49"/>
    </location>
</feature>
<feature type="compositionally biased region" description="Pro residues" evidence="1">
    <location>
        <begin position="22"/>
        <end position="38"/>
    </location>
</feature>
<name>A0AAV8R245_ENSVE</name>
<protein>
    <submittedName>
        <fullName evidence="2">Uncharacterized protein</fullName>
    </submittedName>
</protein>
<keyword evidence="3" id="KW-1185">Reference proteome</keyword>
<gene>
    <name evidence="2" type="ORF">OPV22_011986</name>
</gene>
<accession>A0AAV8R245</accession>
<sequence length="104" mass="11372">MRGRGSRATRRGREEEERELDPPPCPRHAPRPLPPPPCSSLLYSSSDTAPTHRSGGAYKWARLIRSPSLRFLRIRCNNPCGGGGGRILVRVDSLTAVAVSTVPE</sequence>